<evidence type="ECO:0000256" key="5">
    <source>
        <dbReference type="ARBA" id="ARBA00034489"/>
    </source>
</evidence>
<dbReference type="AlphaFoldDB" id="A0A266Q6A0"/>
<keyword evidence="8" id="KW-1185">Reference proteome</keyword>
<dbReference type="GO" id="GO:0016432">
    <property type="term" value="F:tRNA-uridine aminocarboxypropyltransferase activity"/>
    <property type="evidence" value="ECO:0007669"/>
    <property type="project" value="UniProtKB-EC"/>
</dbReference>
<feature type="domain" description="DTW" evidence="6">
    <location>
        <begin position="7"/>
        <end position="205"/>
    </location>
</feature>
<evidence type="ECO:0000256" key="1">
    <source>
        <dbReference type="ARBA" id="ARBA00012386"/>
    </source>
</evidence>
<gene>
    <name evidence="7" type="ORF">CBP51_17225</name>
</gene>
<dbReference type="Pfam" id="PF03942">
    <property type="entry name" value="DTW"/>
    <property type="match status" value="1"/>
</dbReference>
<comment type="caution">
    <text evidence="7">The sequence shown here is derived from an EMBL/GenBank/DDBJ whole genome shotgun (WGS) entry which is preliminary data.</text>
</comment>
<dbReference type="GO" id="GO:0008033">
    <property type="term" value="P:tRNA processing"/>
    <property type="evidence" value="ECO:0007669"/>
    <property type="project" value="UniProtKB-KW"/>
</dbReference>
<evidence type="ECO:0000259" key="6">
    <source>
        <dbReference type="SMART" id="SM01144"/>
    </source>
</evidence>
<organism evidence="7 8">
    <name type="scientific">Cellvibrio mixtus</name>
    <dbReference type="NCBI Taxonomy" id="39650"/>
    <lineage>
        <taxon>Bacteria</taxon>
        <taxon>Pseudomonadati</taxon>
        <taxon>Pseudomonadota</taxon>
        <taxon>Gammaproteobacteria</taxon>
        <taxon>Cellvibrionales</taxon>
        <taxon>Cellvibrionaceae</taxon>
        <taxon>Cellvibrio</taxon>
    </lineage>
</organism>
<keyword evidence="3" id="KW-0949">S-adenosyl-L-methionine</keyword>
<evidence type="ECO:0000256" key="2">
    <source>
        <dbReference type="ARBA" id="ARBA00022679"/>
    </source>
</evidence>
<dbReference type="Proteomes" id="UP000216101">
    <property type="component" value="Unassembled WGS sequence"/>
</dbReference>
<dbReference type="EC" id="2.5.1.25" evidence="1"/>
<comment type="similarity">
    <text evidence="5">Belongs to the TDD superfamily. DTWD2 family.</text>
</comment>
<dbReference type="SMART" id="SM01144">
    <property type="entry name" value="DTW"/>
    <property type="match status" value="1"/>
</dbReference>
<dbReference type="PANTHER" id="PTHR21392">
    <property type="entry name" value="TRNA-URIDINE AMINOCARBOXYPROPYLTRANSFERASE 2"/>
    <property type="match status" value="1"/>
</dbReference>
<keyword evidence="2" id="KW-0808">Transferase</keyword>
<evidence type="ECO:0000313" key="7">
    <source>
        <dbReference type="EMBL" id="OZY84901.1"/>
    </source>
</evidence>
<protein>
    <recommendedName>
        <fullName evidence="1">tRNA-uridine aminocarboxypropyltransferase</fullName>
        <ecNumber evidence="1">2.5.1.25</ecNumber>
    </recommendedName>
</protein>
<sequence length="209" mass="23508">MNSESFKRTTCDRCLRPARTCFCAFIHQVHNRVELVILQHPDEATNAKNTAALLHLSVKNSQLYKAEQFDSAELHAAIYAGQRQPLLLYPALADYHSLGIQPPPATPNLTSIAAEQLRLIVIDATWRKSRKMLYLNPILQQLPLLSLSDTPTSIYTIRKAHSENQLSTLEASCYALQQLEQHSIDYQPVLQAMADFVAQLAAFIPKPDE</sequence>
<evidence type="ECO:0000256" key="4">
    <source>
        <dbReference type="ARBA" id="ARBA00022694"/>
    </source>
</evidence>
<dbReference type="InterPro" id="IPR005636">
    <property type="entry name" value="DTW"/>
</dbReference>
<proteinExistence type="inferred from homology"/>
<dbReference type="RefSeq" id="WP_094985880.1">
    <property type="nucleotide sequence ID" value="NZ_NHNI01000002.1"/>
</dbReference>
<keyword evidence="4" id="KW-0819">tRNA processing</keyword>
<reference evidence="8" key="1">
    <citation type="submission" date="2017-05" db="EMBL/GenBank/DDBJ databases">
        <authorList>
            <person name="Barney B.M."/>
        </authorList>
    </citation>
    <scope>NUCLEOTIDE SEQUENCE [LARGE SCALE GENOMIC DNA]</scope>
    <source>
        <strain evidence="8">PSBB022</strain>
    </source>
</reference>
<name>A0A266Q6A0_9GAMM</name>
<evidence type="ECO:0000256" key="3">
    <source>
        <dbReference type="ARBA" id="ARBA00022691"/>
    </source>
</evidence>
<dbReference type="PANTHER" id="PTHR21392:SF0">
    <property type="entry name" value="TRNA-URIDINE AMINOCARBOXYPROPYLTRANSFERASE 2"/>
    <property type="match status" value="1"/>
</dbReference>
<evidence type="ECO:0000313" key="8">
    <source>
        <dbReference type="Proteomes" id="UP000216101"/>
    </source>
</evidence>
<accession>A0A266Q6A0</accession>
<dbReference type="EMBL" id="NHNI01000002">
    <property type="protein sequence ID" value="OZY84901.1"/>
    <property type="molecule type" value="Genomic_DNA"/>
</dbReference>
<dbReference type="InterPro" id="IPR039262">
    <property type="entry name" value="DTWD2/TAPT"/>
</dbReference>